<dbReference type="RefSeq" id="WP_284402153.1">
    <property type="nucleotide sequence ID" value="NZ_BSNQ01000009.1"/>
</dbReference>
<comment type="caution">
    <text evidence="1">The sequence shown here is derived from an EMBL/GenBank/DDBJ whole genome shotgun (WGS) entry which is preliminary data.</text>
</comment>
<proteinExistence type="predicted"/>
<protein>
    <submittedName>
        <fullName evidence="1">Uncharacterized protein</fullName>
    </submittedName>
</protein>
<dbReference type="Proteomes" id="UP001620405">
    <property type="component" value="Unassembled WGS sequence"/>
</dbReference>
<reference evidence="1 2" key="1">
    <citation type="submission" date="2020-10" db="EMBL/GenBank/DDBJ databases">
        <title>Phylogeny of dyella-like bacteria.</title>
        <authorList>
            <person name="Fu J."/>
        </authorList>
    </citation>
    <scope>NUCLEOTIDE SEQUENCE [LARGE SCALE GENOMIC DNA]</scope>
    <source>
        <strain evidence="1 2">DHOB07</strain>
    </source>
</reference>
<evidence type="ECO:0000313" key="2">
    <source>
        <dbReference type="Proteomes" id="UP001620405"/>
    </source>
</evidence>
<keyword evidence="2" id="KW-1185">Reference proteome</keyword>
<gene>
    <name evidence="1" type="ORF">ISP13_00655</name>
</gene>
<dbReference type="EMBL" id="JADIKG010000008">
    <property type="protein sequence ID" value="MFK2872022.1"/>
    <property type="molecule type" value="Genomic_DNA"/>
</dbReference>
<evidence type="ECO:0000313" key="1">
    <source>
        <dbReference type="EMBL" id="MFK2872022.1"/>
    </source>
</evidence>
<organism evidence="1 2">
    <name type="scientific">Dyella lipolytica</name>
    <dbReference type="NCBI Taxonomy" id="1867835"/>
    <lineage>
        <taxon>Bacteria</taxon>
        <taxon>Pseudomonadati</taxon>
        <taxon>Pseudomonadota</taxon>
        <taxon>Gammaproteobacteria</taxon>
        <taxon>Lysobacterales</taxon>
        <taxon>Rhodanobacteraceae</taxon>
        <taxon>Dyella</taxon>
    </lineage>
</organism>
<accession>A0ABW8IPY7</accession>
<sequence>MANTARGELRGDIGIKGIAIHDDLGGKDGELRQIVKRLSNEGLARHEFSALNKD</sequence>
<name>A0ABW8IPY7_9GAMM</name>